<dbReference type="InterPro" id="IPR032816">
    <property type="entry name" value="VTT_dom"/>
</dbReference>
<sequence length="194" mass="21101">MITAFVVSYGYLAIFVGTLLEGETILIAAGFAAHRGLLSLPMVVLVAIAGATLGDQLAFLLGRWKGEALIARFPALAKRKPQIHAFLERYDLLFILTVRFLYGLRIAGPVLLGSSQVPLLRFAVLNVIGATMWAMLISGAGYAFGLVISSLIADVERIEAIVLIVILSLGAAFWVWQRSRARMGKKATMKKRRA</sequence>
<dbReference type="KEGG" id="rbu:PG1C_01905"/>
<evidence type="ECO:0000313" key="4">
    <source>
        <dbReference type="Proteomes" id="UP000061603"/>
    </source>
</evidence>
<organism evidence="3 4">
    <name type="scientific">Rugosibacter aromaticivorans</name>
    <dbReference type="NCBI Taxonomy" id="1565605"/>
    <lineage>
        <taxon>Bacteria</taxon>
        <taxon>Pseudomonadati</taxon>
        <taxon>Pseudomonadota</taxon>
        <taxon>Betaproteobacteria</taxon>
        <taxon>Nitrosomonadales</taxon>
        <taxon>Sterolibacteriaceae</taxon>
        <taxon>Rugosibacter</taxon>
    </lineage>
</organism>
<dbReference type="HOGENOM" id="CLU_044208_7_2_4"/>
<protein>
    <recommendedName>
        <fullName evidence="2">VTT domain-containing protein</fullName>
    </recommendedName>
</protein>
<accession>A0A0C5IXY5</accession>
<dbReference type="STRING" id="1565605.PG1C_01905"/>
<proteinExistence type="predicted"/>
<feature type="transmembrane region" description="Helical" evidence="1">
    <location>
        <begin position="92"/>
        <end position="112"/>
    </location>
</feature>
<feature type="transmembrane region" description="Helical" evidence="1">
    <location>
        <begin position="158"/>
        <end position="176"/>
    </location>
</feature>
<keyword evidence="1" id="KW-0812">Transmembrane</keyword>
<keyword evidence="1" id="KW-0472">Membrane</keyword>
<dbReference type="RefSeq" id="WP_202635765.1">
    <property type="nucleotide sequence ID" value="NZ_CP010554.1"/>
</dbReference>
<feature type="transmembrane region" description="Helical" evidence="1">
    <location>
        <begin position="124"/>
        <end position="152"/>
    </location>
</feature>
<evidence type="ECO:0000313" key="3">
    <source>
        <dbReference type="EMBL" id="AJP47557.1"/>
    </source>
</evidence>
<feature type="transmembrane region" description="Helical" evidence="1">
    <location>
        <begin position="36"/>
        <end position="54"/>
    </location>
</feature>
<evidence type="ECO:0000259" key="2">
    <source>
        <dbReference type="Pfam" id="PF09335"/>
    </source>
</evidence>
<name>A0A0C5IXY5_9PROT</name>
<dbReference type="GO" id="GO:0005886">
    <property type="term" value="C:plasma membrane"/>
    <property type="evidence" value="ECO:0007669"/>
    <property type="project" value="TreeGrafter"/>
</dbReference>
<feature type="domain" description="VTT" evidence="2">
    <location>
        <begin position="22"/>
        <end position="142"/>
    </location>
</feature>
<gene>
    <name evidence="3" type="ORF">PG1C_01905</name>
</gene>
<dbReference type="Pfam" id="PF09335">
    <property type="entry name" value="VTT_dom"/>
    <property type="match status" value="1"/>
</dbReference>
<dbReference type="PATRIC" id="fig|1565605.3.peg.393"/>
<keyword evidence="1" id="KW-1133">Transmembrane helix</keyword>
<dbReference type="Proteomes" id="UP000061603">
    <property type="component" value="Chromosome"/>
</dbReference>
<dbReference type="PANTHER" id="PTHR42709:SF2">
    <property type="entry name" value="INNER MEMBRANE PROTEIN YOHD"/>
    <property type="match status" value="1"/>
</dbReference>
<keyword evidence="4" id="KW-1185">Reference proteome</keyword>
<dbReference type="PANTHER" id="PTHR42709">
    <property type="entry name" value="ALKALINE PHOSPHATASE LIKE PROTEIN"/>
    <property type="match status" value="1"/>
</dbReference>
<evidence type="ECO:0000256" key="1">
    <source>
        <dbReference type="SAM" id="Phobius"/>
    </source>
</evidence>
<dbReference type="AlphaFoldDB" id="A0A0C5IXY5"/>
<dbReference type="InterPro" id="IPR051311">
    <property type="entry name" value="DedA_domain"/>
</dbReference>
<reference evidence="3 4" key="1">
    <citation type="journal article" date="2015" name="Genome Announc.">
        <title>Complete Genome Sequence of a Novel Bacterium within the Family Rhodocyclaceae That Degrades Polycyclic Aromatic Hydrocarbons.</title>
        <authorList>
            <person name="Singleton D.R."/>
            <person name="Dickey A.N."/>
            <person name="Scholl E.H."/>
            <person name="Wright F.A."/>
            <person name="Aitken M.D."/>
        </authorList>
    </citation>
    <scope>NUCLEOTIDE SEQUENCE [LARGE SCALE GENOMIC DNA]</scope>
    <source>
        <strain evidence="4">PG1-Ca6</strain>
    </source>
</reference>
<feature type="transmembrane region" description="Helical" evidence="1">
    <location>
        <begin position="6"/>
        <end position="29"/>
    </location>
</feature>
<dbReference type="EMBL" id="CP010554">
    <property type="protein sequence ID" value="AJP47557.1"/>
    <property type="molecule type" value="Genomic_DNA"/>
</dbReference>